<evidence type="ECO:0000256" key="1">
    <source>
        <dbReference type="SAM" id="MobiDB-lite"/>
    </source>
</evidence>
<proteinExistence type="predicted"/>
<accession>A0A8S5QNY5</accession>
<sequence length="380" mass="43921">MKNLEQTSKSKTTLTALLTKILTKLISMVWKTVKRMYLNPTMKQSELKPYMTYEQWCHTLGKYRWYHEDGSPRLYYPLAYEWERIYKTATEDADNYFKTRNIYDPSIFTSQFMANVPINWMKFKTQLEMFSGTLDGTNIDPEIFEAGFDRKLTSTNTEQSTQDYKENSTYTQDINSGSKDNSTTNANATTNQTTNSEDVIGSREDNTSIDRSQDTTTDTTENSKGRNINYIQGLQAYSDRLDNGNIGELGTDYASNFSDDIREGTRNQTENQTGTETTNFEQGEQTNTSRVEGNSSAKSETTEEKTSESTQKIINNAGNTNNMENSGKSEYDLKETVRRINYYDNLAFLRERYDRLENFVPFYSYFEPYFASVESFNPAW</sequence>
<feature type="region of interest" description="Disordered" evidence="1">
    <location>
        <begin position="264"/>
        <end position="310"/>
    </location>
</feature>
<feature type="compositionally biased region" description="Polar residues" evidence="1">
    <location>
        <begin position="214"/>
        <end position="224"/>
    </location>
</feature>
<feature type="compositionally biased region" description="Basic and acidic residues" evidence="1">
    <location>
        <begin position="200"/>
        <end position="213"/>
    </location>
</feature>
<feature type="region of interest" description="Disordered" evidence="1">
    <location>
        <begin position="154"/>
        <end position="224"/>
    </location>
</feature>
<name>A0A8S5QNY5_9CAUD</name>
<dbReference type="EMBL" id="BK015695">
    <property type="protein sequence ID" value="DAE20461.1"/>
    <property type="molecule type" value="Genomic_DNA"/>
</dbReference>
<feature type="compositionally biased region" description="Polar residues" evidence="1">
    <location>
        <begin position="154"/>
        <end position="180"/>
    </location>
</feature>
<reference evidence="2" key="1">
    <citation type="journal article" date="2021" name="Proc. Natl. Acad. Sci. U.S.A.">
        <title>A Catalog of Tens of Thousands of Viruses from Human Metagenomes Reveals Hidden Associations with Chronic Diseases.</title>
        <authorList>
            <person name="Tisza M.J."/>
            <person name="Buck C.B."/>
        </authorList>
    </citation>
    <scope>NUCLEOTIDE SEQUENCE</scope>
    <source>
        <strain evidence="2">CtPbe19</strain>
    </source>
</reference>
<feature type="compositionally biased region" description="Low complexity" evidence="1">
    <location>
        <begin position="266"/>
        <end position="288"/>
    </location>
</feature>
<organism evidence="2">
    <name type="scientific">Podoviridae sp. ctPbe19</name>
    <dbReference type="NCBI Taxonomy" id="2826554"/>
    <lineage>
        <taxon>Viruses</taxon>
        <taxon>Duplodnaviria</taxon>
        <taxon>Heunggongvirae</taxon>
        <taxon>Uroviricota</taxon>
        <taxon>Caudoviricetes</taxon>
    </lineage>
</organism>
<feature type="compositionally biased region" description="Low complexity" evidence="1">
    <location>
        <begin position="181"/>
        <end position="196"/>
    </location>
</feature>
<evidence type="ECO:0000313" key="2">
    <source>
        <dbReference type="EMBL" id="DAE20461.1"/>
    </source>
</evidence>
<protein>
    <submittedName>
        <fullName evidence="2">Uncharacterized protein</fullName>
    </submittedName>
</protein>